<reference evidence="2" key="1">
    <citation type="journal article" date="2020" name="New Phytol.">
        <title>Comparative genomics reveals dynamic genome evolution in host specialist ectomycorrhizal fungi.</title>
        <authorList>
            <person name="Lofgren L.A."/>
            <person name="Nguyen N.H."/>
            <person name="Vilgalys R."/>
            <person name="Ruytinx J."/>
            <person name="Liao H.L."/>
            <person name="Branco S."/>
            <person name="Kuo A."/>
            <person name="LaButti K."/>
            <person name="Lipzen A."/>
            <person name="Andreopoulos W."/>
            <person name="Pangilinan J."/>
            <person name="Riley R."/>
            <person name="Hundley H."/>
            <person name="Na H."/>
            <person name="Barry K."/>
            <person name="Grigoriev I.V."/>
            <person name="Stajich J.E."/>
            <person name="Kennedy P.G."/>
        </authorList>
    </citation>
    <scope>NUCLEOTIDE SEQUENCE</scope>
    <source>
        <strain evidence="2">MN1</strain>
    </source>
</reference>
<evidence type="ECO:0000313" key="2">
    <source>
        <dbReference type="EMBL" id="KAG1815773.1"/>
    </source>
</evidence>
<dbReference type="AlphaFoldDB" id="A0A9P7EAH3"/>
<dbReference type="RefSeq" id="XP_041192704.1">
    <property type="nucleotide sequence ID" value="XM_041335821.1"/>
</dbReference>
<keyword evidence="1" id="KW-0472">Membrane</keyword>
<dbReference type="Proteomes" id="UP000807769">
    <property type="component" value="Unassembled WGS sequence"/>
</dbReference>
<dbReference type="OrthoDB" id="2687524at2759"/>
<dbReference type="GeneID" id="64629838"/>
<keyword evidence="3" id="KW-1185">Reference proteome</keyword>
<comment type="caution">
    <text evidence="2">The sequence shown here is derived from an EMBL/GenBank/DDBJ whole genome shotgun (WGS) entry which is preliminary data.</text>
</comment>
<accession>A0A9P7EAH3</accession>
<feature type="transmembrane region" description="Helical" evidence="1">
    <location>
        <begin position="67"/>
        <end position="91"/>
    </location>
</feature>
<feature type="transmembrane region" description="Helical" evidence="1">
    <location>
        <begin position="24"/>
        <end position="47"/>
    </location>
</feature>
<evidence type="ECO:0000313" key="3">
    <source>
        <dbReference type="Proteomes" id="UP000807769"/>
    </source>
</evidence>
<keyword evidence="1" id="KW-0812">Transmembrane</keyword>
<organism evidence="2 3">
    <name type="scientific">Suillus subaureus</name>
    <dbReference type="NCBI Taxonomy" id="48587"/>
    <lineage>
        <taxon>Eukaryota</taxon>
        <taxon>Fungi</taxon>
        <taxon>Dikarya</taxon>
        <taxon>Basidiomycota</taxon>
        <taxon>Agaricomycotina</taxon>
        <taxon>Agaricomycetes</taxon>
        <taxon>Agaricomycetidae</taxon>
        <taxon>Boletales</taxon>
        <taxon>Suillineae</taxon>
        <taxon>Suillaceae</taxon>
        <taxon>Suillus</taxon>
    </lineage>
</organism>
<evidence type="ECO:0000256" key="1">
    <source>
        <dbReference type="SAM" id="Phobius"/>
    </source>
</evidence>
<dbReference type="EMBL" id="JABBWG010000018">
    <property type="protein sequence ID" value="KAG1815773.1"/>
    <property type="molecule type" value="Genomic_DNA"/>
</dbReference>
<protein>
    <submittedName>
        <fullName evidence="2">Uncharacterized protein</fullName>
    </submittedName>
</protein>
<name>A0A9P7EAH3_9AGAM</name>
<gene>
    <name evidence="2" type="ORF">BJ212DRAFT_1358606</name>
</gene>
<sequence length="116" mass="12568">MAASSKPTDEKTDLYNRNLTSRKYALFGMTCSNIFSCSCIVAGTVTLAKRGVSGVAVANFSPREGEILALTLNLIVMLCTESIGFVHSISLRSALASESRFCFNTNLGLPHHTFWS</sequence>
<proteinExistence type="predicted"/>
<keyword evidence="1" id="KW-1133">Transmembrane helix</keyword>